<dbReference type="Proteomes" id="UP001497644">
    <property type="component" value="Chromosome 4"/>
</dbReference>
<organism evidence="1 2">
    <name type="scientific">Lasius platythorax</name>
    <dbReference type="NCBI Taxonomy" id="488582"/>
    <lineage>
        <taxon>Eukaryota</taxon>
        <taxon>Metazoa</taxon>
        <taxon>Ecdysozoa</taxon>
        <taxon>Arthropoda</taxon>
        <taxon>Hexapoda</taxon>
        <taxon>Insecta</taxon>
        <taxon>Pterygota</taxon>
        <taxon>Neoptera</taxon>
        <taxon>Endopterygota</taxon>
        <taxon>Hymenoptera</taxon>
        <taxon>Apocrita</taxon>
        <taxon>Aculeata</taxon>
        <taxon>Formicoidea</taxon>
        <taxon>Formicidae</taxon>
        <taxon>Formicinae</taxon>
        <taxon>Lasius</taxon>
        <taxon>Lasius</taxon>
    </lineage>
</organism>
<accession>A0AAV2NRD7</accession>
<dbReference type="AlphaFoldDB" id="A0AAV2NRD7"/>
<name>A0AAV2NRD7_9HYME</name>
<reference evidence="1" key="1">
    <citation type="submission" date="2024-04" db="EMBL/GenBank/DDBJ databases">
        <authorList>
            <consortium name="Molecular Ecology Group"/>
        </authorList>
    </citation>
    <scope>NUCLEOTIDE SEQUENCE</scope>
</reference>
<keyword evidence="2" id="KW-1185">Reference proteome</keyword>
<evidence type="ECO:0000313" key="1">
    <source>
        <dbReference type="EMBL" id="CAL1682802.1"/>
    </source>
</evidence>
<sequence length="98" mass="11234">MAFVASRARRESVRAIAIIDFPFFPTAGNASPADLTLLIRRRLRAPEFPSPEVVARTARLVARLQVLISFQRRSRFNKRRILSNKVETHFALEQLKTT</sequence>
<gene>
    <name evidence="1" type="ORF">LPLAT_LOCUS8672</name>
</gene>
<evidence type="ECO:0000313" key="2">
    <source>
        <dbReference type="Proteomes" id="UP001497644"/>
    </source>
</evidence>
<dbReference type="EMBL" id="OZ034827">
    <property type="protein sequence ID" value="CAL1682802.1"/>
    <property type="molecule type" value="Genomic_DNA"/>
</dbReference>
<protein>
    <submittedName>
        <fullName evidence="1">Uncharacterized protein</fullName>
    </submittedName>
</protein>
<proteinExistence type="predicted"/>